<dbReference type="AlphaFoldDB" id="D4ZC40"/>
<reference evidence="2" key="1">
    <citation type="journal article" date="2010" name="Mol. Biosyst.">
        <title>Complete genome sequence and comparative analysis of Shewanella violacea, a psychrophilic and piezophilic bacterium from deep sea floor sediments.</title>
        <authorList>
            <person name="Aono E."/>
            <person name="Baba T."/>
            <person name="Ara T."/>
            <person name="Nishi T."/>
            <person name="Nakamichi T."/>
            <person name="Inamoto E."/>
            <person name="Toyonaga H."/>
            <person name="Hasegawa M."/>
            <person name="Takai Y."/>
            <person name="Okumura Y."/>
            <person name="Baba M."/>
            <person name="Tomita M."/>
            <person name="Kato C."/>
            <person name="Oshima T."/>
            <person name="Nakasone K."/>
            <person name="Mori H."/>
        </authorList>
    </citation>
    <scope>NUCLEOTIDE SEQUENCE [LARGE SCALE GENOMIC DNA]</scope>
    <source>
        <strain evidence="2">JCM 10179 / CIP 106290 / LMG 19151 / DSS12</strain>
    </source>
</reference>
<sequence length="32" mass="3463">MVLVGKEGLWNNKPSQYFQLGILAGVDVCLVA</sequence>
<accession>D4ZC40</accession>
<dbReference type="HOGENOM" id="CLU_3391329_0_0_6"/>
<protein>
    <submittedName>
        <fullName evidence="1">Uncharacterized protein</fullName>
    </submittedName>
</protein>
<dbReference type="Proteomes" id="UP000002350">
    <property type="component" value="Chromosome"/>
</dbReference>
<evidence type="ECO:0000313" key="1">
    <source>
        <dbReference type="EMBL" id="BAJ03585.1"/>
    </source>
</evidence>
<name>D4ZC40_SHEVD</name>
<keyword evidence="2" id="KW-1185">Reference proteome</keyword>
<evidence type="ECO:0000313" key="2">
    <source>
        <dbReference type="Proteomes" id="UP000002350"/>
    </source>
</evidence>
<dbReference type="KEGG" id="svo:SVI_3614"/>
<dbReference type="EMBL" id="AP011177">
    <property type="protein sequence ID" value="BAJ03585.1"/>
    <property type="molecule type" value="Genomic_DNA"/>
</dbReference>
<dbReference type="STRING" id="637905.SVI_3614"/>
<gene>
    <name evidence="1" type="ordered locus">SVI_3614</name>
</gene>
<proteinExistence type="predicted"/>
<organism evidence="1 2">
    <name type="scientific">Shewanella violacea (strain JCM 10179 / CIP 106290 / LMG 19151 / DSS12)</name>
    <dbReference type="NCBI Taxonomy" id="637905"/>
    <lineage>
        <taxon>Bacteria</taxon>
        <taxon>Pseudomonadati</taxon>
        <taxon>Pseudomonadota</taxon>
        <taxon>Gammaproteobacteria</taxon>
        <taxon>Alteromonadales</taxon>
        <taxon>Shewanellaceae</taxon>
        <taxon>Shewanella</taxon>
    </lineage>
</organism>